<dbReference type="PROSITE" id="PS51760">
    <property type="entry name" value="GH10_2"/>
    <property type="match status" value="1"/>
</dbReference>
<evidence type="ECO:0000256" key="5">
    <source>
        <dbReference type="ARBA" id="ARBA00022525"/>
    </source>
</evidence>
<dbReference type="PROSITE" id="PS51164">
    <property type="entry name" value="CBM1_2"/>
    <property type="match status" value="1"/>
</dbReference>
<dbReference type="EC" id="3.2.1.8" evidence="13"/>
<comment type="catalytic activity">
    <reaction evidence="1 13">
        <text>Endohydrolysis of (1-&gt;4)-beta-D-xylosidic linkages in xylans.</text>
        <dbReference type="EC" id="3.2.1.8"/>
    </reaction>
</comment>
<sequence>MLNLISLVWLALLVSSASAQAPAWGQCKQDCFSSNDSSIQEQLTGGGIGWTGPTTCVAGSSCVVSNPYYSQCIPGTGGGTTTTTTGAPNPGATSNAETNTAAKAAGKLYFGTATDNGELSDAPYVSMLRDTKYFGAITPGNALKWDATEPQRGTFQFTKADDIVNPARTAGQLVRGHTLAWYSQLPSWVSNGGFDNATLTSILQNHATTVAAKYKGKICELCMGRCQCRTEPFNEDGTHRSFVFTDTIGPSYIDIALRAARAADPSAKLYINDYNIDGTGAKSTAMYNLVKDLKARGVPIDGIGIQAHLIVGALPSTIQANFEQFASLGVEIAITELDIRMTLPADATKLAQQKKDYQTVITACKKVKACIGVTIWDFTDKYSWIPSVFSGQGAALPWDESLKPKPAVDGIIAGLAA</sequence>
<evidence type="ECO:0000256" key="2">
    <source>
        <dbReference type="ARBA" id="ARBA00004613"/>
    </source>
</evidence>
<evidence type="ECO:0000256" key="13">
    <source>
        <dbReference type="RuleBase" id="RU361174"/>
    </source>
</evidence>
<evidence type="ECO:0000256" key="7">
    <source>
        <dbReference type="ARBA" id="ARBA00022729"/>
    </source>
</evidence>
<dbReference type="Pfam" id="PF00734">
    <property type="entry name" value="CBM_1"/>
    <property type="match status" value="1"/>
</dbReference>
<comment type="caution">
    <text evidence="17">The sequence shown here is derived from an EMBL/GenBank/DDBJ whole genome shotgun (WGS) entry which is preliminary data.</text>
</comment>
<dbReference type="InterPro" id="IPR000254">
    <property type="entry name" value="CBD"/>
</dbReference>
<dbReference type="EMBL" id="JBBXMP010000022">
    <property type="protein sequence ID" value="KAL0067876.1"/>
    <property type="molecule type" value="Genomic_DNA"/>
</dbReference>
<dbReference type="InterPro" id="IPR044846">
    <property type="entry name" value="GH10"/>
</dbReference>
<name>A0ABR3A3E8_9AGAR</name>
<dbReference type="SUPFAM" id="SSF51445">
    <property type="entry name" value="(Trans)glycosidases"/>
    <property type="match status" value="1"/>
</dbReference>
<evidence type="ECO:0000256" key="12">
    <source>
        <dbReference type="PROSITE-ProRule" id="PRU10061"/>
    </source>
</evidence>
<keyword evidence="6" id="KW-0858">Xylan degradation</keyword>
<evidence type="ECO:0000313" key="17">
    <source>
        <dbReference type="EMBL" id="KAL0067876.1"/>
    </source>
</evidence>
<keyword evidence="9 13" id="KW-0119">Carbohydrate metabolism</keyword>
<feature type="active site" description="Nucleophile" evidence="12">
    <location>
        <position position="336"/>
    </location>
</feature>
<keyword evidence="11 13" id="KW-0624">Polysaccharide degradation</keyword>
<evidence type="ECO:0000256" key="14">
    <source>
        <dbReference type="SAM" id="SignalP"/>
    </source>
</evidence>
<dbReference type="SUPFAM" id="SSF57180">
    <property type="entry name" value="Cellulose-binding domain"/>
    <property type="match status" value="1"/>
</dbReference>
<dbReference type="InterPro" id="IPR001000">
    <property type="entry name" value="GH10_dom"/>
</dbReference>
<dbReference type="Gene3D" id="3.20.20.80">
    <property type="entry name" value="Glycosidases"/>
    <property type="match status" value="1"/>
</dbReference>
<evidence type="ECO:0000313" key="18">
    <source>
        <dbReference type="Proteomes" id="UP001437256"/>
    </source>
</evidence>
<dbReference type="SMART" id="SM00633">
    <property type="entry name" value="Glyco_10"/>
    <property type="match status" value="1"/>
</dbReference>
<dbReference type="SMART" id="SM00236">
    <property type="entry name" value="fCBD"/>
    <property type="match status" value="1"/>
</dbReference>
<accession>A0ABR3A3E8</accession>
<dbReference type="Pfam" id="PF00331">
    <property type="entry name" value="Glyco_hydro_10"/>
    <property type="match status" value="1"/>
</dbReference>
<dbReference type="InterPro" id="IPR017853">
    <property type="entry name" value="GH"/>
</dbReference>
<comment type="similarity">
    <text evidence="4 13">Belongs to the glycosyl hydrolase 10 (cellulase F) family.</text>
</comment>
<dbReference type="InterPro" id="IPR035971">
    <property type="entry name" value="CBD_sf"/>
</dbReference>
<dbReference type="PANTHER" id="PTHR31490:SF35">
    <property type="entry name" value="ENDO-1,4-BETA-XYLANASE"/>
    <property type="match status" value="1"/>
</dbReference>
<feature type="chain" id="PRO_5045640874" description="Beta-xylanase" evidence="14">
    <location>
        <begin position="20"/>
        <end position="417"/>
    </location>
</feature>
<organism evidence="17 18">
    <name type="scientific">Marasmius tenuissimus</name>
    <dbReference type="NCBI Taxonomy" id="585030"/>
    <lineage>
        <taxon>Eukaryota</taxon>
        <taxon>Fungi</taxon>
        <taxon>Dikarya</taxon>
        <taxon>Basidiomycota</taxon>
        <taxon>Agaricomycotina</taxon>
        <taxon>Agaricomycetes</taxon>
        <taxon>Agaricomycetidae</taxon>
        <taxon>Agaricales</taxon>
        <taxon>Marasmiineae</taxon>
        <taxon>Marasmiaceae</taxon>
        <taxon>Marasmius</taxon>
    </lineage>
</organism>
<evidence type="ECO:0000256" key="6">
    <source>
        <dbReference type="ARBA" id="ARBA00022651"/>
    </source>
</evidence>
<feature type="domain" description="GH10" evidence="16">
    <location>
        <begin position="92"/>
        <end position="414"/>
    </location>
</feature>
<dbReference type="PROSITE" id="PS00591">
    <property type="entry name" value="GH10_1"/>
    <property type="match status" value="1"/>
</dbReference>
<keyword evidence="18" id="KW-1185">Reference proteome</keyword>
<comment type="pathway">
    <text evidence="3">Glycan degradation; xylan degradation.</text>
</comment>
<reference evidence="17 18" key="1">
    <citation type="submission" date="2024-05" db="EMBL/GenBank/DDBJ databases">
        <title>A draft genome resource for the thread blight pathogen Marasmius tenuissimus strain MS-2.</title>
        <authorList>
            <person name="Yulfo-Soto G.E."/>
            <person name="Baruah I.K."/>
            <person name="Amoako-Attah I."/>
            <person name="Bukari Y."/>
            <person name="Meinhardt L.W."/>
            <person name="Bailey B.A."/>
            <person name="Cohen S.P."/>
        </authorList>
    </citation>
    <scope>NUCLEOTIDE SEQUENCE [LARGE SCALE GENOMIC DNA]</scope>
    <source>
        <strain evidence="17 18">MS-2</strain>
    </source>
</reference>
<keyword evidence="5" id="KW-0964">Secreted</keyword>
<feature type="domain" description="CBM1" evidence="15">
    <location>
        <begin position="19"/>
        <end position="73"/>
    </location>
</feature>
<dbReference type="PANTHER" id="PTHR31490">
    <property type="entry name" value="GLYCOSYL HYDROLASE"/>
    <property type="match status" value="1"/>
</dbReference>
<dbReference type="InterPro" id="IPR031158">
    <property type="entry name" value="GH10_AS"/>
</dbReference>
<dbReference type="Proteomes" id="UP001437256">
    <property type="component" value="Unassembled WGS sequence"/>
</dbReference>
<keyword evidence="7 14" id="KW-0732">Signal</keyword>
<dbReference type="PRINTS" id="PR00134">
    <property type="entry name" value="GLHYDRLASE10"/>
</dbReference>
<evidence type="ECO:0000259" key="16">
    <source>
        <dbReference type="PROSITE" id="PS51760"/>
    </source>
</evidence>
<proteinExistence type="inferred from homology"/>
<evidence type="ECO:0000256" key="11">
    <source>
        <dbReference type="ARBA" id="ARBA00023326"/>
    </source>
</evidence>
<feature type="signal peptide" evidence="14">
    <location>
        <begin position="1"/>
        <end position="19"/>
    </location>
</feature>
<keyword evidence="10 13" id="KW-0326">Glycosidase</keyword>
<evidence type="ECO:0000256" key="10">
    <source>
        <dbReference type="ARBA" id="ARBA00023295"/>
    </source>
</evidence>
<protein>
    <recommendedName>
        <fullName evidence="13">Beta-xylanase</fullName>
        <ecNumber evidence="13">3.2.1.8</ecNumber>
    </recommendedName>
</protein>
<evidence type="ECO:0000256" key="1">
    <source>
        <dbReference type="ARBA" id="ARBA00000681"/>
    </source>
</evidence>
<comment type="subcellular location">
    <subcellularLocation>
        <location evidence="2">Secreted</location>
    </subcellularLocation>
</comment>
<evidence type="ECO:0000256" key="4">
    <source>
        <dbReference type="ARBA" id="ARBA00007495"/>
    </source>
</evidence>
<evidence type="ECO:0000256" key="9">
    <source>
        <dbReference type="ARBA" id="ARBA00023277"/>
    </source>
</evidence>
<evidence type="ECO:0000256" key="8">
    <source>
        <dbReference type="ARBA" id="ARBA00022801"/>
    </source>
</evidence>
<evidence type="ECO:0000256" key="3">
    <source>
        <dbReference type="ARBA" id="ARBA00004851"/>
    </source>
</evidence>
<gene>
    <name evidence="17" type="ORF">AAF712_005044</name>
</gene>
<evidence type="ECO:0000259" key="15">
    <source>
        <dbReference type="PROSITE" id="PS51164"/>
    </source>
</evidence>
<keyword evidence="8 13" id="KW-0378">Hydrolase</keyword>